<dbReference type="RefSeq" id="WP_307469037.1">
    <property type="nucleotide sequence ID" value="NZ_JAURUR010000020.1"/>
</dbReference>
<sequence>MTNAVMLDQDVHKVQCAGSQQADEALTQIIDLAVRLDDLCKRAAGIRSVQVLRIDRQITRLSMALDNAYSQAVACGALLDIEYRAVTRSGREYAVALTPQGVDYRPNPVPAKAP</sequence>
<evidence type="ECO:0000313" key="1">
    <source>
        <dbReference type="EMBL" id="MDP9766144.1"/>
    </source>
</evidence>
<dbReference type="EMBL" id="JAURUR010000020">
    <property type="protein sequence ID" value="MDP9766144.1"/>
    <property type="molecule type" value="Genomic_DNA"/>
</dbReference>
<reference evidence="1 2" key="1">
    <citation type="submission" date="2023-07" db="EMBL/GenBank/DDBJ databases">
        <title>Genomic Encyclopedia of Type Strains, Phase IV (KMG-IV): sequencing the most valuable type-strain genomes for metagenomic binning, comparative biology and taxonomic classification.</title>
        <authorList>
            <person name="Goeker M."/>
        </authorList>
    </citation>
    <scope>NUCLEOTIDE SEQUENCE [LARGE SCALE GENOMIC DNA]</scope>
    <source>
        <strain evidence="1 2">NIO-1023</strain>
    </source>
</reference>
<name>A0ABT9MHS6_9DEIO</name>
<dbReference type="Proteomes" id="UP001232163">
    <property type="component" value="Unassembled WGS sequence"/>
</dbReference>
<protein>
    <submittedName>
        <fullName evidence="1">Uncharacterized protein</fullName>
    </submittedName>
</protein>
<keyword evidence="2" id="KW-1185">Reference proteome</keyword>
<evidence type="ECO:0000313" key="2">
    <source>
        <dbReference type="Proteomes" id="UP001232163"/>
    </source>
</evidence>
<accession>A0ABT9MHS6</accession>
<comment type="caution">
    <text evidence="1">The sequence shown here is derived from an EMBL/GenBank/DDBJ whole genome shotgun (WGS) entry which is preliminary data.</text>
</comment>
<gene>
    <name evidence="1" type="ORF">QO006_003608</name>
</gene>
<proteinExistence type="predicted"/>
<organism evidence="1 2">
    <name type="scientific">Deinococcus enclensis</name>
    <dbReference type="NCBI Taxonomy" id="1049582"/>
    <lineage>
        <taxon>Bacteria</taxon>
        <taxon>Thermotogati</taxon>
        <taxon>Deinococcota</taxon>
        <taxon>Deinococci</taxon>
        <taxon>Deinococcales</taxon>
        <taxon>Deinococcaceae</taxon>
        <taxon>Deinococcus</taxon>
    </lineage>
</organism>